<evidence type="ECO:0000256" key="2">
    <source>
        <dbReference type="ARBA" id="ARBA00022540"/>
    </source>
</evidence>
<comment type="subunit">
    <text evidence="4">Monomer.</text>
</comment>
<dbReference type="GO" id="GO:0003743">
    <property type="term" value="F:translation initiation factor activity"/>
    <property type="evidence" value="ECO:0007669"/>
    <property type="project" value="UniProtKB-UniRule"/>
</dbReference>
<dbReference type="Pfam" id="PF05198">
    <property type="entry name" value="IF3_N"/>
    <property type="match status" value="1"/>
</dbReference>
<dbReference type="Gene3D" id="3.10.20.80">
    <property type="entry name" value="Translation initiation factor 3 (IF-3), N-terminal domain"/>
    <property type="match status" value="1"/>
</dbReference>
<dbReference type="InterPro" id="IPR019815">
    <property type="entry name" value="Translation_initiation_fac_3_C"/>
</dbReference>
<dbReference type="GO" id="GO:0005829">
    <property type="term" value="C:cytosol"/>
    <property type="evidence" value="ECO:0007669"/>
    <property type="project" value="TreeGrafter"/>
</dbReference>
<gene>
    <name evidence="4 8" type="primary">infC</name>
    <name evidence="8" type="ORF">ABLO99_06340</name>
</gene>
<dbReference type="Pfam" id="PF00707">
    <property type="entry name" value="IF3_C"/>
    <property type="match status" value="1"/>
</dbReference>
<evidence type="ECO:0000259" key="6">
    <source>
        <dbReference type="Pfam" id="PF00707"/>
    </source>
</evidence>
<dbReference type="InterPro" id="IPR036787">
    <property type="entry name" value="T_IF-3_N_sf"/>
</dbReference>
<comment type="subcellular location">
    <subcellularLocation>
        <location evidence="4">Cytoplasm</location>
    </subcellularLocation>
</comment>
<dbReference type="PANTHER" id="PTHR10938:SF0">
    <property type="entry name" value="TRANSLATION INITIATION FACTOR IF-3, MITOCHONDRIAL"/>
    <property type="match status" value="1"/>
</dbReference>
<dbReference type="InterPro" id="IPR019814">
    <property type="entry name" value="Translation_initiation_fac_3_N"/>
</dbReference>
<keyword evidence="3 4" id="KW-0648">Protein biosynthesis</keyword>
<dbReference type="AlphaFoldDB" id="A0AAU7Q3M8"/>
<feature type="domain" description="Translation initiation factor 3 C-terminal" evidence="6">
    <location>
        <begin position="88"/>
        <end position="171"/>
    </location>
</feature>
<dbReference type="NCBIfam" id="TIGR00168">
    <property type="entry name" value="infC"/>
    <property type="match status" value="1"/>
</dbReference>
<dbReference type="GO" id="GO:0032790">
    <property type="term" value="P:ribosome disassembly"/>
    <property type="evidence" value="ECO:0007669"/>
    <property type="project" value="TreeGrafter"/>
</dbReference>
<sequence length="172" mass="19576">MQVKKNNKNRINELITAKEVRLVDHNGEMIGIVPIEQALASAQNVGLDLVEIAPDSTPPVCKILDYSKQKYDIKKKASEAKKKQKALTTKEIKLGPNIGDHDYETKLRQTRDFLTHGHKIKVTMRFRGRELTNTEVGLEKLERLIRDTEDIAKVELTPKREGNQYFLALAAK</sequence>
<keyword evidence="2 4" id="KW-0396">Initiation factor</keyword>
<evidence type="ECO:0000256" key="4">
    <source>
        <dbReference type="HAMAP-Rule" id="MF_00080"/>
    </source>
</evidence>
<dbReference type="HAMAP" id="MF_00080">
    <property type="entry name" value="IF_3"/>
    <property type="match status" value="1"/>
</dbReference>
<evidence type="ECO:0000313" key="8">
    <source>
        <dbReference type="EMBL" id="XBS66811.1"/>
    </source>
</evidence>
<dbReference type="InterPro" id="IPR001288">
    <property type="entry name" value="Translation_initiation_fac_3"/>
</dbReference>
<accession>A0AAU7Q3M8</accession>
<dbReference type="GO" id="GO:0043022">
    <property type="term" value="F:ribosome binding"/>
    <property type="evidence" value="ECO:0007669"/>
    <property type="project" value="UniProtKB-ARBA"/>
</dbReference>
<dbReference type="FunFam" id="3.10.20.80:FF:000001">
    <property type="entry name" value="Translation initiation factor IF-3"/>
    <property type="match status" value="1"/>
</dbReference>
<feature type="domain" description="Translation initiation factor 3 N-terminal" evidence="7">
    <location>
        <begin position="11"/>
        <end position="80"/>
    </location>
</feature>
<dbReference type="FunFam" id="3.30.110.10:FF:000001">
    <property type="entry name" value="Translation initiation factor IF-3"/>
    <property type="match status" value="1"/>
</dbReference>
<reference evidence="8" key="1">
    <citation type="submission" date="2024-06" db="EMBL/GenBank/DDBJ databases">
        <authorList>
            <person name="Dussert Y."/>
            <person name="Peccoud J."/>
            <person name="Pigeault R."/>
        </authorList>
    </citation>
    <scope>NUCLEOTIDE SEQUENCE</scope>
    <source>
        <strain evidence="8">WArc</strain>
    </source>
</reference>
<protein>
    <recommendedName>
        <fullName evidence="4 5">Translation initiation factor IF-3</fullName>
    </recommendedName>
</protein>
<keyword evidence="4" id="KW-0963">Cytoplasm</keyword>
<comment type="similarity">
    <text evidence="1 4">Belongs to the IF-3 family.</text>
</comment>
<name>A0AAU7Q3M8_9RICK</name>
<evidence type="ECO:0000259" key="7">
    <source>
        <dbReference type="Pfam" id="PF05198"/>
    </source>
</evidence>
<comment type="function">
    <text evidence="4">IF-3 binds to the 30S ribosomal subunit and shifts the equilibrium between 70S ribosomes and their 50S and 30S subunits in favor of the free subunits, thus enhancing the availability of 30S subunits on which protein synthesis initiation begins.</text>
</comment>
<dbReference type="PANTHER" id="PTHR10938">
    <property type="entry name" value="TRANSLATION INITIATION FACTOR IF-3"/>
    <property type="match status" value="1"/>
</dbReference>
<dbReference type="SUPFAM" id="SSF54364">
    <property type="entry name" value="Translation initiation factor IF3, N-terminal domain"/>
    <property type="match status" value="1"/>
</dbReference>
<dbReference type="EMBL" id="CP157942">
    <property type="protein sequence ID" value="XBS66811.1"/>
    <property type="molecule type" value="Genomic_DNA"/>
</dbReference>
<dbReference type="Gene3D" id="3.30.110.10">
    <property type="entry name" value="Translation initiation factor 3 (IF-3), C-terminal domain"/>
    <property type="match status" value="1"/>
</dbReference>
<dbReference type="GO" id="GO:0016020">
    <property type="term" value="C:membrane"/>
    <property type="evidence" value="ECO:0007669"/>
    <property type="project" value="TreeGrafter"/>
</dbReference>
<dbReference type="SUPFAM" id="SSF55200">
    <property type="entry name" value="Translation initiation factor IF3, C-terminal domain"/>
    <property type="match status" value="1"/>
</dbReference>
<evidence type="ECO:0000256" key="3">
    <source>
        <dbReference type="ARBA" id="ARBA00022917"/>
    </source>
</evidence>
<proteinExistence type="inferred from homology"/>
<dbReference type="RefSeq" id="WP_047759472.1">
    <property type="nucleotide sequence ID" value="NZ_CP157942.1"/>
</dbReference>
<organism evidence="8">
    <name type="scientific">Wolbachia endosymbiont of Armadillidium arcangelii</name>
    <dbReference type="NCBI Taxonomy" id="3158571"/>
    <lineage>
        <taxon>Bacteria</taxon>
        <taxon>Pseudomonadati</taxon>
        <taxon>Pseudomonadota</taxon>
        <taxon>Alphaproteobacteria</taxon>
        <taxon>Rickettsiales</taxon>
        <taxon>Anaplasmataceae</taxon>
        <taxon>Wolbachieae</taxon>
        <taxon>Wolbachia</taxon>
    </lineage>
</organism>
<evidence type="ECO:0000256" key="5">
    <source>
        <dbReference type="NCBIfam" id="TIGR00168"/>
    </source>
</evidence>
<evidence type="ECO:0000256" key="1">
    <source>
        <dbReference type="ARBA" id="ARBA00005439"/>
    </source>
</evidence>
<dbReference type="InterPro" id="IPR036788">
    <property type="entry name" value="T_IF-3_C_sf"/>
</dbReference>